<dbReference type="InterPro" id="IPR039131">
    <property type="entry name" value="NDUFAF1"/>
</dbReference>
<dbReference type="GO" id="GO:0010257">
    <property type="term" value="P:NADH dehydrogenase complex assembly"/>
    <property type="evidence" value="ECO:0007669"/>
    <property type="project" value="TreeGrafter"/>
</dbReference>
<dbReference type="Proteomes" id="UP000241587">
    <property type="component" value="Unassembled WGS sequence"/>
</dbReference>
<name>A0A2T4GD33_FUSCU</name>
<accession>A0A2T4GD33</accession>
<dbReference type="InterPro" id="IPR008979">
    <property type="entry name" value="Galactose-bd-like_sf"/>
</dbReference>
<evidence type="ECO:0000313" key="3">
    <source>
        <dbReference type="EMBL" id="PTD01429.1"/>
    </source>
</evidence>
<gene>
    <name evidence="3" type="ORF">FCULG_00010510</name>
</gene>
<dbReference type="AlphaFoldDB" id="A0A2T4GD33"/>
<dbReference type="OrthoDB" id="426386at2759"/>
<dbReference type="SUPFAM" id="SSF49785">
    <property type="entry name" value="Galactose-binding domain-like"/>
    <property type="match status" value="1"/>
</dbReference>
<dbReference type="Pfam" id="PF08547">
    <property type="entry name" value="CIA30"/>
    <property type="match status" value="1"/>
</dbReference>
<dbReference type="PANTHER" id="PTHR13194:SF19">
    <property type="entry name" value="NAD(P)-BINDING ROSSMANN-FOLD SUPERFAMILY PROTEIN"/>
    <property type="match status" value="1"/>
</dbReference>
<protein>
    <recommendedName>
        <fullName evidence="2">NADH:ubiquinone oxidoreductase intermediate-associated protein 30 domain-containing protein</fullName>
    </recommendedName>
</protein>
<dbReference type="InterPro" id="IPR013857">
    <property type="entry name" value="NADH-UbQ_OxRdtase-assoc_prot30"/>
</dbReference>
<evidence type="ECO:0000256" key="1">
    <source>
        <dbReference type="ARBA" id="ARBA00007884"/>
    </source>
</evidence>
<keyword evidence="4" id="KW-1185">Reference proteome</keyword>
<dbReference type="PANTHER" id="PTHR13194">
    <property type="entry name" value="COMPLEX I INTERMEDIATE-ASSOCIATED PROTEIN 30"/>
    <property type="match status" value="1"/>
</dbReference>
<dbReference type="GO" id="GO:0051082">
    <property type="term" value="F:unfolded protein binding"/>
    <property type="evidence" value="ECO:0007669"/>
    <property type="project" value="TreeGrafter"/>
</dbReference>
<proteinExistence type="inferred from homology"/>
<comment type="caution">
    <text evidence="3">The sequence shown here is derived from an EMBL/GenBank/DDBJ whole genome shotgun (WGS) entry which is preliminary data.</text>
</comment>
<feature type="domain" description="NADH:ubiquinone oxidoreductase intermediate-associated protein 30" evidence="2">
    <location>
        <begin position="15"/>
        <end position="177"/>
    </location>
</feature>
<evidence type="ECO:0000259" key="2">
    <source>
        <dbReference type="Pfam" id="PF08547"/>
    </source>
</evidence>
<dbReference type="OMA" id="IMVRSFF"/>
<organism evidence="3 4">
    <name type="scientific">Fusarium culmorum</name>
    <dbReference type="NCBI Taxonomy" id="5516"/>
    <lineage>
        <taxon>Eukaryota</taxon>
        <taxon>Fungi</taxon>
        <taxon>Dikarya</taxon>
        <taxon>Ascomycota</taxon>
        <taxon>Pezizomycotina</taxon>
        <taxon>Sordariomycetes</taxon>
        <taxon>Hypocreomycetidae</taxon>
        <taxon>Hypocreales</taxon>
        <taxon>Nectriaceae</taxon>
        <taxon>Fusarium</taxon>
    </lineage>
</organism>
<sequence length="327" mass="36058">MESHVNYLFGGTKPWDTSLWTASDDRVRGGSSISHLTVSSPTQAVYHGHLDTKTLGGAGFASQRTIGDLALDLSHTTGLQLVLGAGSSEQKFTLNVKDTIPGKRTDGRDEAGISWEVDFEAPREGGVLVKKWDEFKATYRGREVKDPEPLKVDDIKRISLMTRSFFDKQDGDFKLVVNSIAAVKKDHDDSDDEYDLKKPALPAQAAPRPAWKALFCGLLFNDKRGVQLRRSIVFPTSFLYHSRIMPSHEMQSTNVVLVAKGLALIKASILTIYIHKPDKHRFSDAGRPIQRQNTPKPGMSKTSMCLRPSLSSAPLACSQLAILIPVT</sequence>
<comment type="similarity">
    <text evidence="1">Belongs to the CIA30 family.</text>
</comment>
<reference evidence="3 4" key="1">
    <citation type="submission" date="2018-02" db="EMBL/GenBank/DDBJ databases">
        <title>Fusarium culmorum secondary metabolites in fungal-bacterial-plant interactions.</title>
        <authorList>
            <person name="Schmidt R."/>
        </authorList>
    </citation>
    <scope>NUCLEOTIDE SEQUENCE [LARGE SCALE GENOMIC DNA]</scope>
    <source>
        <strain evidence="3 4">PV</strain>
    </source>
</reference>
<dbReference type="EMBL" id="PVEM01000028">
    <property type="protein sequence ID" value="PTD01429.1"/>
    <property type="molecule type" value="Genomic_DNA"/>
</dbReference>
<evidence type="ECO:0000313" key="4">
    <source>
        <dbReference type="Proteomes" id="UP000241587"/>
    </source>
</evidence>